<dbReference type="CDD" id="cd08956">
    <property type="entry name" value="KR_3_FAS_SDR_x"/>
    <property type="match status" value="1"/>
</dbReference>
<dbReference type="SUPFAM" id="SSF53901">
    <property type="entry name" value="Thiolase-like"/>
    <property type="match status" value="2"/>
</dbReference>
<evidence type="ECO:0000256" key="2">
    <source>
        <dbReference type="ARBA" id="ARBA00022450"/>
    </source>
</evidence>
<dbReference type="Gene3D" id="3.40.50.720">
    <property type="entry name" value="NAD(P)-binding Rossmann-like Domain"/>
    <property type="match status" value="1"/>
</dbReference>
<evidence type="ECO:0000256" key="6">
    <source>
        <dbReference type="ARBA" id="ARBA00023268"/>
    </source>
</evidence>
<dbReference type="Pfam" id="PF14765">
    <property type="entry name" value="PS-DH"/>
    <property type="match status" value="1"/>
</dbReference>
<dbReference type="SUPFAM" id="SSF55048">
    <property type="entry name" value="Probable ACP-binding domain of malonyl-CoA ACP transacylase"/>
    <property type="match status" value="1"/>
</dbReference>
<dbReference type="PROSITE" id="PS00012">
    <property type="entry name" value="PHOSPHOPANTETHEINE"/>
    <property type="match status" value="1"/>
</dbReference>
<dbReference type="InterPro" id="IPR014043">
    <property type="entry name" value="Acyl_transferase_dom"/>
</dbReference>
<keyword evidence="7" id="KW-0012">Acyltransferase</keyword>
<dbReference type="Proteomes" id="UP000268652">
    <property type="component" value="Unassembled WGS sequence"/>
</dbReference>
<dbReference type="InterPro" id="IPR016035">
    <property type="entry name" value="Acyl_Trfase/lysoPLipase"/>
</dbReference>
<dbReference type="InterPro" id="IPR042104">
    <property type="entry name" value="PKS_dehydratase_sf"/>
</dbReference>
<gene>
    <name evidence="13" type="ORF">D7318_32185</name>
    <name evidence="12" type="ORF">D7319_32335</name>
</gene>
<evidence type="ECO:0000256" key="1">
    <source>
        <dbReference type="ARBA" id="ARBA00004792"/>
    </source>
</evidence>
<feature type="region of interest" description="N-terminal hotdog fold" evidence="8">
    <location>
        <begin position="499"/>
        <end position="622"/>
    </location>
</feature>
<evidence type="ECO:0000256" key="4">
    <source>
        <dbReference type="ARBA" id="ARBA00022679"/>
    </source>
</evidence>
<dbReference type="SUPFAM" id="SSF52151">
    <property type="entry name" value="FabD/lysophospholipase-like"/>
    <property type="match status" value="1"/>
</dbReference>
<protein>
    <submittedName>
        <fullName evidence="12">SDR family NAD(P)-dependent oxidoreductase</fullName>
    </submittedName>
</protein>
<evidence type="ECO:0000256" key="7">
    <source>
        <dbReference type="ARBA" id="ARBA00023315"/>
    </source>
</evidence>
<dbReference type="Gene3D" id="3.40.366.10">
    <property type="entry name" value="Malonyl-Coenzyme A Acyl Carrier Protein, domain 2"/>
    <property type="match status" value="1"/>
</dbReference>
<dbReference type="InterPro" id="IPR006162">
    <property type="entry name" value="Ppantetheine_attach_site"/>
</dbReference>
<evidence type="ECO:0000313" key="14">
    <source>
        <dbReference type="Proteomes" id="UP000268652"/>
    </source>
</evidence>
<feature type="non-terminal residue" evidence="12">
    <location>
        <position position="1383"/>
    </location>
</feature>
<dbReference type="Pfam" id="PF21089">
    <property type="entry name" value="PKS_DH_N"/>
    <property type="match status" value="1"/>
</dbReference>
<dbReference type="PANTHER" id="PTHR43775:SF51">
    <property type="entry name" value="INACTIVE PHENOLPHTHIOCEROL SYNTHESIS POLYKETIDE SYNTHASE TYPE I PKS1-RELATED"/>
    <property type="match status" value="1"/>
</dbReference>
<evidence type="ECO:0000256" key="3">
    <source>
        <dbReference type="ARBA" id="ARBA00022553"/>
    </source>
</evidence>
<evidence type="ECO:0000256" key="5">
    <source>
        <dbReference type="ARBA" id="ARBA00023194"/>
    </source>
</evidence>
<dbReference type="Pfam" id="PF16197">
    <property type="entry name" value="KAsynt_C_assoc"/>
    <property type="match status" value="1"/>
</dbReference>
<dbReference type="InterPro" id="IPR036291">
    <property type="entry name" value="NAD(P)-bd_dom_sf"/>
</dbReference>
<dbReference type="SUPFAM" id="SSF47336">
    <property type="entry name" value="ACP-like"/>
    <property type="match status" value="1"/>
</dbReference>
<dbReference type="Pfam" id="PF08659">
    <property type="entry name" value="KR"/>
    <property type="match status" value="1"/>
</dbReference>
<dbReference type="PROSITE" id="PS52019">
    <property type="entry name" value="PKS_MFAS_DH"/>
    <property type="match status" value="1"/>
</dbReference>
<feature type="non-terminal residue" evidence="12">
    <location>
        <position position="1"/>
    </location>
</feature>
<dbReference type="InterPro" id="IPR020841">
    <property type="entry name" value="PKS_Beta-ketoAc_synthase_dom"/>
</dbReference>
<dbReference type="Proteomes" id="UP000275024">
    <property type="component" value="Unassembled WGS sequence"/>
</dbReference>
<keyword evidence="3" id="KW-0597">Phosphoprotein</keyword>
<dbReference type="OrthoDB" id="9778690at2"/>
<keyword evidence="4" id="KW-0808">Transferase</keyword>
<dbReference type="Gene3D" id="3.40.47.10">
    <property type="match status" value="2"/>
</dbReference>
<dbReference type="RefSeq" id="WP_120700788.1">
    <property type="nucleotide sequence ID" value="NZ_RBDX01000065.1"/>
</dbReference>
<feature type="domain" description="PKS/mFAS DH" evidence="11">
    <location>
        <begin position="499"/>
        <end position="763"/>
    </location>
</feature>
<dbReference type="SMART" id="SM00822">
    <property type="entry name" value="PKS_KR"/>
    <property type="match status" value="1"/>
</dbReference>
<dbReference type="InterPro" id="IPR032821">
    <property type="entry name" value="PKS_assoc"/>
</dbReference>
<evidence type="ECO:0000256" key="8">
    <source>
        <dbReference type="PROSITE-ProRule" id="PRU01363"/>
    </source>
</evidence>
<comment type="caution">
    <text evidence="12">The sequence shown here is derived from an EMBL/GenBank/DDBJ whole genome shotgun (WGS) entry which is preliminary data.</text>
</comment>
<dbReference type="InterPro" id="IPR001227">
    <property type="entry name" value="Ac_transferase_dom_sf"/>
</dbReference>
<dbReference type="InterPro" id="IPR016036">
    <property type="entry name" value="Malonyl_transacylase_ACP-bd"/>
</dbReference>
<proteinExistence type="predicted"/>
<sequence>AAGVAGVIKMVMAMRHGVLPRSLHADAPSSHVDWSAGAVELLSEARAWEADGPRRAGISSFGISGTNAHTIIEQPLTDEPAERPAPAVVAPWTLSARTEESLRQQAEQLRAFVTERPDVPLNDIAHTLLSRPSWEHRAVVAGQDRDRLLAGLAEVADGTAPARPAPGRLAFLFSGQGSQRLGMGRELYGAFPVYAEAFDAVCARFELPVRDVVFGEDADLLNRTEYAQVALFAVEVALFRLVESWGVRPDFLAGHSIGEIAAAHVAGVLSLDDACTLVAARGRLMGALPEGGAMVAVQAPEAEVLPLLVEGVDLAAVNGPDSVVLSGDEDAVVELARRWKHKRLRVSHAFHSHLMDPMLDEFRSVAESLTFRPAQLPIAGQPESVDAEYWVRHVRDAVRFHDAVESLRAQGVGTFLEIGPDGVLSAMVEGVPLLRSGRPEVDNALAAAARSGARWPELLKGARLADVPTYAFLRDRYWPTVATHRTGDVTAVGLAAADHPLLGAVVGLAESDATVFTGRVSLDEHPWLADHVISGTVLLPGAAMVELVLRAGDQVGCDLVDELTLEAPLVLPERGGVAVQLTVGSLADDGGRRTVRLYSRPEDDEVWTRHASGVLASSSGGVVGEGLVEWPPSGAVAVELGGFYEGLEYGPAFQGLRAAWRRGDEVFAEVAVDEAAGFGLHPVLLDSALHAIGLGEFVGGTGYLPFAWSGVSLTAEGATSLRVRVAAAGGSDAVTLTLADTSGAPVATVESLVLRQLQPGALRTGHHESLFQVTWTPHPLPEATPVAGTEIVVAGAAKDGSVIPDTHAEVVRVVGLLRGERSGPLAVVVRPGDLVGAAVAGLVRSAWSEEPGRFLLVEGSPDEVSAELVAGALAAGEGHVAVRDGGLSVPRLTRVPIGEAEAEDTGWGGTVLVTGASGGLGGLVATHLAAEHGVRHLVLASRRGTVAPEVAAELTANGVDFEAVACDAADRDALAALLDRVRIDSVVHVAGVLDDGVVASLTPERVSAVLRPKVDGAWNLHELTAERDLRRFVVFSSAAGVFGNAGQGNYAAANAFLDALARHRRELGLPAQSLAWGQWATGMSGRNTGEALPDDEGLRLFDTAVGIDLPLLVPMRLDLAALRGAEVAPVLRGLVRGRARRVVEDGMAAHLATLPEAERARTLLDLVRRQVAAVLGHSGPADVDPERAFTDLGFDSLSALELRNRLNAATGLRLPATLIFDHPTSADLADQLLADLVGEATPALAAATATLVDDEPIAIVGMACRFPGGVASPEELWRLVADEADAINAFPTDRGWDVERLYHPDPDHPGTSYTRHGGFLETAAEFDPAFFGISPREALAIDPQQRLLLEASWEAFERAGIDPSGLRGSRTGVFAGVMYHDYA</sequence>
<dbReference type="GO" id="GO:0031177">
    <property type="term" value="F:phosphopantetheine binding"/>
    <property type="evidence" value="ECO:0007669"/>
    <property type="project" value="InterPro"/>
</dbReference>
<dbReference type="InterPro" id="IPR049900">
    <property type="entry name" value="PKS_mFAS_DH"/>
</dbReference>
<feature type="active site" description="Proton acceptor; for dehydratase activity" evidence="8">
    <location>
        <position position="531"/>
    </location>
</feature>
<feature type="region of interest" description="C-terminal hotdog fold" evidence="8">
    <location>
        <begin position="635"/>
        <end position="763"/>
    </location>
</feature>
<dbReference type="Gene3D" id="3.10.129.110">
    <property type="entry name" value="Polyketide synthase dehydratase"/>
    <property type="match status" value="1"/>
</dbReference>
<dbReference type="Pfam" id="PF00109">
    <property type="entry name" value="ketoacyl-synt"/>
    <property type="match status" value="1"/>
</dbReference>
<keyword evidence="6" id="KW-0511">Multifunctional enzyme</keyword>
<dbReference type="PROSITE" id="PS52004">
    <property type="entry name" value="KS3_2"/>
    <property type="match status" value="1"/>
</dbReference>
<dbReference type="InterPro" id="IPR016039">
    <property type="entry name" value="Thiolase-like"/>
</dbReference>
<dbReference type="GO" id="GO:0004312">
    <property type="term" value="F:fatty acid synthase activity"/>
    <property type="evidence" value="ECO:0007669"/>
    <property type="project" value="TreeGrafter"/>
</dbReference>
<dbReference type="PROSITE" id="PS50075">
    <property type="entry name" value="CARRIER"/>
    <property type="match status" value="1"/>
</dbReference>
<dbReference type="Pfam" id="PF00698">
    <property type="entry name" value="Acyl_transf_1"/>
    <property type="match status" value="1"/>
</dbReference>
<evidence type="ECO:0000313" key="15">
    <source>
        <dbReference type="Proteomes" id="UP000275024"/>
    </source>
</evidence>
<dbReference type="Pfam" id="PF22953">
    <property type="entry name" value="SpnB_Rossmann"/>
    <property type="match status" value="1"/>
</dbReference>
<name>A0A3A9WAN9_9ACTN</name>
<dbReference type="SMART" id="SM00826">
    <property type="entry name" value="PKS_DH"/>
    <property type="match status" value="1"/>
</dbReference>
<dbReference type="SMART" id="SM00825">
    <property type="entry name" value="PKS_KS"/>
    <property type="match status" value="1"/>
</dbReference>
<dbReference type="SMART" id="SM00827">
    <property type="entry name" value="PKS_AT"/>
    <property type="match status" value="1"/>
</dbReference>
<dbReference type="InterPro" id="IPR049552">
    <property type="entry name" value="PKS_DH_N"/>
</dbReference>
<dbReference type="SUPFAM" id="SSF51735">
    <property type="entry name" value="NAD(P)-binding Rossmann-fold domains"/>
    <property type="match status" value="2"/>
</dbReference>
<accession>A0A3A9WAN9</accession>
<dbReference type="Pfam" id="PF00550">
    <property type="entry name" value="PP-binding"/>
    <property type="match status" value="1"/>
</dbReference>
<feature type="domain" description="Ketosynthase family 3 (KS3)" evidence="10">
    <location>
        <begin position="1254"/>
        <end position="1383"/>
    </location>
</feature>
<dbReference type="InterPro" id="IPR050091">
    <property type="entry name" value="PKS_NRPS_Biosynth_Enz"/>
</dbReference>
<evidence type="ECO:0000313" key="13">
    <source>
        <dbReference type="EMBL" id="RKN12985.1"/>
    </source>
</evidence>
<dbReference type="InterPro" id="IPR036736">
    <property type="entry name" value="ACP-like_sf"/>
</dbReference>
<organism evidence="12 15">
    <name type="scientific">Streptomyces radicis</name>
    <dbReference type="NCBI Taxonomy" id="1750517"/>
    <lineage>
        <taxon>Bacteria</taxon>
        <taxon>Bacillati</taxon>
        <taxon>Actinomycetota</taxon>
        <taxon>Actinomycetes</taxon>
        <taxon>Kitasatosporales</taxon>
        <taxon>Streptomycetaceae</taxon>
        <taxon>Streptomyces</taxon>
    </lineage>
</organism>
<dbReference type="InterPro" id="IPR057326">
    <property type="entry name" value="KR_dom"/>
</dbReference>
<dbReference type="InterPro" id="IPR014030">
    <property type="entry name" value="Ketoacyl_synth_N"/>
</dbReference>
<evidence type="ECO:0000259" key="9">
    <source>
        <dbReference type="PROSITE" id="PS50075"/>
    </source>
</evidence>
<dbReference type="InterPro" id="IPR055123">
    <property type="entry name" value="SpnB-like_Rossmann"/>
</dbReference>
<keyword evidence="5" id="KW-0045">Antibiotic biosynthesis</keyword>
<dbReference type="InterPro" id="IPR020807">
    <property type="entry name" value="PKS_DH"/>
</dbReference>
<comment type="pathway">
    <text evidence="1">Antibiotic biosynthesis.</text>
</comment>
<dbReference type="GO" id="GO:0017000">
    <property type="term" value="P:antibiotic biosynthetic process"/>
    <property type="evidence" value="ECO:0007669"/>
    <property type="project" value="UniProtKB-KW"/>
</dbReference>
<dbReference type="InterPro" id="IPR020806">
    <property type="entry name" value="PKS_PP-bd"/>
</dbReference>
<feature type="domain" description="Carrier" evidence="9">
    <location>
        <begin position="1161"/>
        <end position="1236"/>
    </location>
</feature>
<keyword evidence="2" id="KW-0596">Phosphopantetheine</keyword>
<dbReference type="SMART" id="SM01294">
    <property type="entry name" value="PKS_PP_betabranch"/>
    <property type="match status" value="1"/>
</dbReference>
<dbReference type="InterPro" id="IPR049551">
    <property type="entry name" value="PKS_DH_C"/>
</dbReference>
<dbReference type="InterPro" id="IPR009081">
    <property type="entry name" value="PP-bd_ACP"/>
</dbReference>
<evidence type="ECO:0000259" key="10">
    <source>
        <dbReference type="PROSITE" id="PS52004"/>
    </source>
</evidence>
<dbReference type="Gene3D" id="3.30.70.3290">
    <property type="match status" value="1"/>
</dbReference>
<dbReference type="SMART" id="SM00823">
    <property type="entry name" value="PKS_PP"/>
    <property type="match status" value="1"/>
</dbReference>
<keyword evidence="14" id="KW-1185">Reference proteome</keyword>
<dbReference type="EMBL" id="RBDY01000064">
    <property type="protein sequence ID" value="RKN12985.1"/>
    <property type="molecule type" value="Genomic_DNA"/>
</dbReference>
<evidence type="ECO:0000259" key="11">
    <source>
        <dbReference type="PROSITE" id="PS52019"/>
    </source>
</evidence>
<dbReference type="InterPro" id="IPR013968">
    <property type="entry name" value="PKS_KR"/>
</dbReference>
<dbReference type="CDD" id="cd00833">
    <property type="entry name" value="PKS"/>
    <property type="match status" value="1"/>
</dbReference>
<reference evidence="14 15" key="1">
    <citation type="submission" date="2018-09" db="EMBL/GenBank/DDBJ databases">
        <title>Streptomyces sp. nov. DS1-2, an endophytic actinomycete isolated from roots of Dendrobium scabrilingue.</title>
        <authorList>
            <person name="Kuncharoen N."/>
            <person name="Kudo T."/>
            <person name="Ohkuma M."/>
            <person name="Yuki M."/>
            <person name="Tanasupawat S."/>
        </authorList>
    </citation>
    <scope>NUCLEOTIDE SEQUENCE [LARGE SCALE GENOMIC DNA]</scope>
    <source>
        <strain evidence="12 15">AZ1-7</strain>
        <strain evidence="13 14">DS1-2</strain>
    </source>
</reference>
<dbReference type="PANTHER" id="PTHR43775">
    <property type="entry name" value="FATTY ACID SYNTHASE"/>
    <property type="match status" value="1"/>
</dbReference>
<dbReference type="GO" id="GO:0006633">
    <property type="term" value="P:fatty acid biosynthetic process"/>
    <property type="evidence" value="ECO:0007669"/>
    <property type="project" value="TreeGrafter"/>
</dbReference>
<dbReference type="FunFam" id="1.10.1200.10:FF:000007">
    <property type="entry name" value="Probable polyketide synthase pks17"/>
    <property type="match status" value="1"/>
</dbReference>
<dbReference type="EMBL" id="RBDX01000065">
    <property type="protein sequence ID" value="RKN03007.1"/>
    <property type="molecule type" value="Genomic_DNA"/>
</dbReference>
<evidence type="ECO:0000313" key="12">
    <source>
        <dbReference type="EMBL" id="RKN03007.1"/>
    </source>
</evidence>
<feature type="active site" description="Proton donor; for dehydratase activity" evidence="8">
    <location>
        <position position="686"/>
    </location>
</feature>
<dbReference type="Gene3D" id="1.10.1200.10">
    <property type="entry name" value="ACP-like"/>
    <property type="match status" value="1"/>
</dbReference>